<protein>
    <submittedName>
        <fullName evidence="3">Lipopolysaccharide heptosyltransferase III</fullName>
    </submittedName>
</protein>
<organism evidence="3 4">
    <name type="scientific">Desulfoferula mesophila</name>
    <dbReference type="NCBI Taxonomy" id="3058419"/>
    <lineage>
        <taxon>Bacteria</taxon>
        <taxon>Pseudomonadati</taxon>
        <taxon>Thermodesulfobacteriota</taxon>
        <taxon>Desulfarculia</taxon>
        <taxon>Desulfarculales</taxon>
        <taxon>Desulfarculaceae</taxon>
        <taxon>Desulfoferula</taxon>
    </lineage>
</organism>
<evidence type="ECO:0000256" key="1">
    <source>
        <dbReference type="ARBA" id="ARBA00022676"/>
    </source>
</evidence>
<dbReference type="Pfam" id="PF01075">
    <property type="entry name" value="Glyco_transf_9"/>
    <property type="match status" value="1"/>
</dbReference>
<dbReference type="SUPFAM" id="SSF53756">
    <property type="entry name" value="UDP-Glycosyltransferase/glycogen phosphorylase"/>
    <property type="match status" value="1"/>
</dbReference>
<dbReference type="InterPro" id="IPR002201">
    <property type="entry name" value="Glyco_trans_9"/>
</dbReference>
<keyword evidence="1" id="KW-0328">Glycosyltransferase</keyword>
<name>A0AAU9EDI0_9BACT</name>
<dbReference type="GO" id="GO:0008713">
    <property type="term" value="F:ADP-heptose-lipopolysaccharide heptosyltransferase activity"/>
    <property type="evidence" value="ECO:0007669"/>
    <property type="project" value="TreeGrafter"/>
</dbReference>
<sequence length="355" mass="38119">MPKALPSNPRRALLIKLGHIGDVLVTTPVVTALKERWPDLAVDLVVNPGTEAMVAHNPQINQVLTLKRNHAGPLAAAAWHLGFLSRLRGANYDLSLELAEGDRGAFLSWASGARLRVGFRPKTPRMRGRAFHVLAPRWDDEHHMVEAFLGQVRALGLEPGDTALKLEPGPRGRAEAARLLGQAGLEPGGYVVVHPTSRWMFKTWTPEGNAALLDHLAELGHRVVLTSGPDAKEREMVARIKALAAPGAVALDLSGQLDLDSLGGLIANARLFVGVDSAPMHMAAALGVPVLTIFGPSGEQMWGPWQVPSEVVVGDCREHPCGRAGCQDSKVSRCLVELPAGRVIEATDRLLQRTG</sequence>
<dbReference type="CDD" id="cd03789">
    <property type="entry name" value="GT9_LPS_heptosyltransferase"/>
    <property type="match status" value="1"/>
</dbReference>
<dbReference type="Gene3D" id="3.40.50.2000">
    <property type="entry name" value="Glycogen Phosphorylase B"/>
    <property type="match status" value="2"/>
</dbReference>
<keyword evidence="4" id="KW-1185">Reference proteome</keyword>
<dbReference type="KEGG" id="dmp:FAK_22640"/>
<dbReference type="PANTHER" id="PTHR30160">
    <property type="entry name" value="TETRAACYLDISACCHARIDE 4'-KINASE-RELATED"/>
    <property type="match status" value="1"/>
</dbReference>
<proteinExistence type="predicted"/>
<dbReference type="Proteomes" id="UP001366166">
    <property type="component" value="Chromosome"/>
</dbReference>
<evidence type="ECO:0000313" key="3">
    <source>
        <dbReference type="EMBL" id="BEQ15198.1"/>
    </source>
</evidence>
<dbReference type="EMBL" id="AP028679">
    <property type="protein sequence ID" value="BEQ15198.1"/>
    <property type="molecule type" value="Genomic_DNA"/>
</dbReference>
<dbReference type="PANTHER" id="PTHR30160:SF1">
    <property type="entry name" value="LIPOPOLYSACCHARIDE 1,2-N-ACETYLGLUCOSAMINETRANSFERASE-RELATED"/>
    <property type="match status" value="1"/>
</dbReference>
<keyword evidence="2" id="KW-0808">Transferase</keyword>
<evidence type="ECO:0000313" key="4">
    <source>
        <dbReference type="Proteomes" id="UP001366166"/>
    </source>
</evidence>
<dbReference type="InterPro" id="IPR011916">
    <property type="entry name" value="LipoPS_heptosylTferase-III"/>
</dbReference>
<accession>A0AAU9EDI0</accession>
<dbReference type="AlphaFoldDB" id="A0AAU9EDI0"/>
<dbReference type="GO" id="GO:0009244">
    <property type="term" value="P:lipopolysaccharide core region biosynthetic process"/>
    <property type="evidence" value="ECO:0007669"/>
    <property type="project" value="TreeGrafter"/>
</dbReference>
<dbReference type="NCBIfam" id="TIGR02201">
    <property type="entry name" value="heptsyl_trn_III"/>
    <property type="match status" value="1"/>
</dbReference>
<evidence type="ECO:0000256" key="2">
    <source>
        <dbReference type="ARBA" id="ARBA00022679"/>
    </source>
</evidence>
<gene>
    <name evidence="3" type="ORF">FAK_22640</name>
</gene>
<reference evidence="4" key="1">
    <citation type="journal article" date="2023" name="Arch. Microbiol.">
        <title>Desulfoferula mesophilus gen. nov. sp. nov., a mesophilic sulfate-reducing bacterium isolated from a brackish lake sediment.</title>
        <authorList>
            <person name="Watanabe T."/>
            <person name="Yabe T."/>
            <person name="Tsuji J.M."/>
            <person name="Fukui M."/>
        </authorList>
    </citation>
    <scope>NUCLEOTIDE SEQUENCE [LARGE SCALE GENOMIC DNA]</scope>
    <source>
        <strain evidence="4">12FAK</strain>
    </source>
</reference>
<dbReference type="InterPro" id="IPR051199">
    <property type="entry name" value="LPS_LOS_Heptosyltrfase"/>
</dbReference>
<dbReference type="GO" id="GO:0005829">
    <property type="term" value="C:cytosol"/>
    <property type="evidence" value="ECO:0007669"/>
    <property type="project" value="TreeGrafter"/>
</dbReference>